<dbReference type="AlphaFoldDB" id="A0A8J3BKB4"/>
<keyword evidence="2" id="KW-1003">Cell membrane</keyword>
<evidence type="ECO:0000313" key="7">
    <source>
        <dbReference type="EMBL" id="GGK25603.1"/>
    </source>
</evidence>
<accession>A0A8J3BKB4</accession>
<comment type="caution">
    <text evidence="7">The sequence shown here is derived from an EMBL/GenBank/DDBJ whole genome shotgun (WGS) entry which is preliminary data.</text>
</comment>
<evidence type="ECO:0000313" key="8">
    <source>
        <dbReference type="Proteomes" id="UP000662200"/>
    </source>
</evidence>
<dbReference type="CDD" id="cd07984">
    <property type="entry name" value="LPLAT_LABLAT-like"/>
    <property type="match status" value="1"/>
</dbReference>
<dbReference type="Pfam" id="PF03279">
    <property type="entry name" value="Lip_A_acyltrans"/>
    <property type="match status" value="1"/>
</dbReference>
<dbReference type="GO" id="GO:0005886">
    <property type="term" value="C:plasma membrane"/>
    <property type="evidence" value="ECO:0007669"/>
    <property type="project" value="UniProtKB-SubCell"/>
</dbReference>
<gene>
    <name evidence="7" type="ORF">GCM10010124_17690</name>
</gene>
<reference evidence="7" key="1">
    <citation type="journal article" date="2014" name="Int. J. Syst. Evol. Microbiol.">
        <title>Complete genome sequence of Corynebacterium casei LMG S-19264T (=DSM 44701T), isolated from a smear-ripened cheese.</title>
        <authorList>
            <consortium name="US DOE Joint Genome Institute (JGI-PGF)"/>
            <person name="Walter F."/>
            <person name="Albersmeier A."/>
            <person name="Kalinowski J."/>
            <person name="Ruckert C."/>
        </authorList>
    </citation>
    <scope>NUCLEOTIDE SEQUENCE</scope>
    <source>
        <strain evidence="7">JCM 3091</strain>
    </source>
</reference>
<evidence type="ECO:0000256" key="1">
    <source>
        <dbReference type="ARBA" id="ARBA00004533"/>
    </source>
</evidence>
<reference evidence="7" key="2">
    <citation type="submission" date="2020-09" db="EMBL/GenBank/DDBJ databases">
        <authorList>
            <person name="Sun Q."/>
            <person name="Ohkuma M."/>
        </authorList>
    </citation>
    <scope>NUCLEOTIDE SEQUENCE</scope>
    <source>
        <strain evidence="7">JCM 3091</strain>
    </source>
</reference>
<dbReference type="InterPro" id="IPR004960">
    <property type="entry name" value="LipA_acyltrans"/>
</dbReference>
<evidence type="ECO:0000256" key="4">
    <source>
        <dbReference type="ARBA" id="ARBA00022679"/>
    </source>
</evidence>
<comment type="subcellular location">
    <subcellularLocation>
        <location evidence="1">Cell inner membrane</location>
    </subcellularLocation>
</comment>
<evidence type="ECO:0000256" key="5">
    <source>
        <dbReference type="ARBA" id="ARBA00023136"/>
    </source>
</evidence>
<dbReference type="NCBIfam" id="NF005919">
    <property type="entry name" value="PRK07920.1"/>
    <property type="match status" value="1"/>
</dbReference>
<protein>
    <submittedName>
        <fullName evidence="7">Phosphatidylinositol mannoside acyltransferase</fullName>
    </submittedName>
</protein>
<dbReference type="EMBL" id="BMQC01000005">
    <property type="protein sequence ID" value="GGK25603.1"/>
    <property type="molecule type" value="Genomic_DNA"/>
</dbReference>
<sequence>MSDRLTAWGYAASWRLARALPEPVAAAASRAVADLATRRGGRPVETLRDNLRRVVGAQVPGPALEHLLRCAMRSYARYYLEAFRLPALRPDQRRECFRLAGAVRLAADVAAGRGAVLALPHAGNWDAAGAWVAAQGWPVVTVVERLEPAALYARFLDFRRGLGLEILPLTGGDRPPLRVLVEKLRAGYVVPLLADRDLGGSGVPVRFFGGRARMPGGPAMLALLTGAPLYTVRMWYDAEGPAGALEGPLPLPADGPRAQRVGRLTQEIADRFAAGIAAHPADWHMLQPLWDDASAGAA</sequence>
<dbReference type="PANTHER" id="PTHR30606:SF10">
    <property type="entry name" value="PHOSPHATIDYLINOSITOL MANNOSIDE ACYLTRANSFERASE"/>
    <property type="match status" value="1"/>
</dbReference>
<evidence type="ECO:0000256" key="3">
    <source>
        <dbReference type="ARBA" id="ARBA00022519"/>
    </source>
</evidence>
<keyword evidence="8" id="KW-1185">Reference proteome</keyword>
<keyword evidence="4" id="KW-0808">Transferase</keyword>
<dbReference type="RefSeq" id="WP_229789465.1">
    <property type="nucleotide sequence ID" value="NZ_BMQC01000005.1"/>
</dbReference>
<name>A0A8J3BKB4_9ACTN</name>
<organism evidence="7 8">
    <name type="scientific">Pilimelia terevasa</name>
    <dbReference type="NCBI Taxonomy" id="53372"/>
    <lineage>
        <taxon>Bacteria</taxon>
        <taxon>Bacillati</taxon>
        <taxon>Actinomycetota</taxon>
        <taxon>Actinomycetes</taxon>
        <taxon>Micromonosporales</taxon>
        <taxon>Micromonosporaceae</taxon>
        <taxon>Pilimelia</taxon>
    </lineage>
</organism>
<evidence type="ECO:0000256" key="2">
    <source>
        <dbReference type="ARBA" id="ARBA00022475"/>
    </source>
</evidence>
<proteinExistence type="predicted"/>
<dbReference type="Proteomes" id="UP000662200">
    <property type="component" value="Unassembled WGS sequence"/>
</dbReference>
<dbReference type="GO" id="GO:0009247">
    <property type="term" value="P:glycolipid biosynthetic process"/>
    <property type="evidence" value="ECO:0007669"/>
    <property type="project" value="UniProtKB-ARBA"/>
</dbReference>
<evidence type="ECO:0000256" key="6">
    <source>
        <dbReference type="ARBA" id="ARBA00023315"/>
    </source>
</evidence>
<dbReference type="GO" id="GO:0016746">
    <property type="term" value="F:acyltransferase activity"/>
    <property type="evidence" value="ECO:0007669"/>
    <property type="project" value="UniProtKB-KW"/>
</dbReference>
<keyword evidence="5" id="KW-0472">Membrane</keyword>
<keyword evidence="3" id="KW-0997">Cell inner membrane</keyword>
<keyword evidence="6 7" id="KW-0012">Acyltransferase</keyword>
<dbReference type="PANTHER" id="PTHR30606">
    <property type="entry name" value="LIPID A BIOSYNTHESIS LAUROYL ACYLTRANSFERASE"/>
    <property type="match status" value="1"/>
</dbReference>